<accession>A0A0D7AT43</accession>
<dbReference type="EMBL" id="KN880959">
    <property type="protein sequence ID" value="KIY61382.1"/>
    <property type="molecule type" value="Genomic_DNA"/>
</dbReference>
<dbReference type="Proteomes" id="UP000054007">
    <property type="component" value="Unassembled WGS sequence"/>
</dbReference>
<evidence type="ECO:0000313" key="1">
    <source>
        <dbReference type="EMBL" id="KIY61382.1"/>
    </source>
</evidence>
<evidence type="ECO:0000313" key="2">
    <source>
        <dbReference type="Proteomes" id="UP000054007"/>
    </source>
</evidence>
<keyword evidence="2" id="KW-1185">Reference proteome</keyword>
<protein>
    <submittedName>
        <fullName evidence="1">Uncharacterized protein</fullName>
    </submittedName>
</protein>
<reference evidence="1 2" key="1">
    <citation type="journal article" date="2015" name="Fungal Genet. Biol.">
        <title>Evolution of novel wood decay mechanisms in Agaricales revealed by the genome sequences of Fistulina hepatica and Cylindrobasidium torrendii.</title>
        <authorList>
            <person name="Floudas D."/>
            <person name="Held B.W."/>
            <person name="Riley R."/>
            <person name="Nagy L.G."/>
            <person name="Koehler G."/>
            <person name="Ransdell A.S."/>
            <person name="Younus H."/>
            <person name="Chow J."/>
            <person name="Chiniquy J."/>
            <person name="Lipzen A."/>
            <person name="Tritt A."/>
            <person name="Sun H."/>
            <person name="Haridas S."/>
            <person name="LaButti K."/>
            <person name="Ohm R.A."/>
            <person name="Kues U."/>
            <person name="Blanchette R.A."/>
            <person name="Grigoriev I.V."/>
            <person name="Minto R.E."/>
            <person name="Hibbett D.S."/>
        </authorList>
    </citation>
    <scope>NUCLEOTIDE SEQUENCE [LARGE SCALE GENOMIC DNA]</scope>
    <source>
        <strain evidence="1 2">FP15055 ss-10</strain>
    </source>
</reference>
<organism evidence="1 2">
    <name type="scientific">Cylindrobasidium torrendii FP15055 ss-10</name>
    <dbReference type="NCBI Taxonomy" id="1314674"/>
    <lineage>
        <taxon>Eukaryota</taxon>
        <taxon>Fungi</taxon>
        <taxon>Dikarya</taxon>
        <taxon>Basidiomycota</taxon>
        <taxon>Agaricomycotina</taxon>
        <taxon>Agaricomycetes</taxon>
        <taxon>Agaricomycetidae</taxon>
        <taxon>Agaricales</taxon>
        <taxon>Marasmiineae</taxon>
        <taxon>Physalacriaceae</taxon>
        <taxon>Cylindrobasidium</taxon>
    </lineage>
</organism>
<name>A0A0D7AT43_9AGAR</name>
<dbReference type="AlphaFoldDB" id="A0A0D7AT43"/>
<sequence length="355" mass="39626">MRTTKVKYLAGFHRELRQDGTVALVKVMPRPLPFVPTTRGNDSPLDGAMQVRQEATLWLQDKYQWAVGVKAGRALSSTEARRAACHGTRAWELASVLEFSAACTRCVGGDVGVVCDMDSTAKLTADECCLLAVCISCKELVGSWALTDYEMDYLADMNGVRKLKRRLEVIADMYIDDQWSGHSLWAPGNDVHFAFISNSPPKDVTPRPTYPEDLPDTASLADSFARSHFFTLEVFFLAAPFRVDFADVSWDAKGHPVHRFTPATCQIKGRLGEGAHFSSLSLLGKEAFHFTDLWMNRHNLERYVKGCGEEPGRWVAFSIFDTFDIVPLVENCVVLRKRGIDFDGAAEMCAYYATE</sequence>
<gene>
    <name evidence="1" type="ORF">CYLTODRAFT_459906</name>
</gene>
<proteinExistence type="predicted"/>